<name>A0A1W2ATZ1_9HYPH</name>
<dbReference type="AlphaFoldDB" id="A0A1W2ATZ1"/>
<proteinExistence type="predicted"/>
<reference evidence="1 2" key="1">
    <citation type="submission" date="2017-04" db="EMBL/GenBank/DDBJ databases">
        <authorList>
            <person name="Afonso C.L."/>
            <person name="Miller P.J."/>
            <person name="Scott M.A."/>
            <person name="Spackman E."/>
            <person name="Goraichik I."/>
            <person name="Dimitrov K.M."/>
            <person name="Suarez D.L."/>
            <person name="Swayne D.E."/>
        </authorList>
    </citation>
    <scope>NUCLEOTIDE SEQUENCE [LARGE SCALE GENOMIC DNA]</scope>
    <source>
        <strain evidence="1 2">CGMCC 1.10972</strain>
    </source>
</reference>
<dbReference type="Pfam" id="PF11836">
    <property type="entry name" value="Phage_TAC_11"/>
    <property type="match status" value="1"/>
</dbReference>
<accession>A0A1W2ATZ1</accession>
<dbReference type="STRING" id="937218.SAMN06297251_10571"/>
<dbReference type="OrthoDB" id="7206814at2"/>
<dbReference type="Proteomes" id="UP000192656">
    <property type="component" value="Unassembled WGS sequence"/>
</dbReference>
<sequence length="131" mass="13453">MGAHKERRALAANLRRGEIAAMIDGTPRRLCLTLGSLAELEEAFAASDLAALTTRFSSGRLSARDLMVVIAAGLSGAGERTEAEEVAAMRFERGVAGAAEIAAKLLEAAFGGGGEAMGEASQGRPANPSRP</sequence>
<dbReference type="InterPro" id="IPR021791">
    <property type="entry name" value="Phage_TAC_11"/>
</dbReference>
<dbReference type="EMBL" id="FWXR01000005">
    <property type="protein sequence ID" value="SMC63982.1"/>
    <property type="molecule type" value="Genomic_DNA"/>
</dbReference>
<gene>
    <name evidence="1" type="ORF">SAMN06297251_10571</name>
</gene>
<evidence type="ECO:0000313" key="2">
    <source>
        <dbReference type="Proteomes" id="UP000192656"/>
    </source>
</evidence>
<protein>
    <submittedName>
        <fullName evidence="1">Phage tail tube protein, GTA-gp10</fullName>
    </submittedName>
</protein>
<dbReference type="RefSeq" id="WP_084409510.1">
    <property type="nucleotide sequence ID" value="NZ_FWXR01000005.1"/>
</dbReference>
<evidence type="ECO:0000313" key="1">
    <source>
        <dbReference type="EMBL" id="SMC63982.1"/>
    </source>
</evidence>
<keyword evidence="2" id="KW-1185">Reference proteome</keyword>
<organism evidence="1 2">
    <name type="scientific">Fulvimarina manganoxydans</name>
    <dbReference type="NCBI Taxonomy" id="937218"/>
    <lineage>
        <taxon>Bacteria</taxon>
        <taxon>Pseudomonadati</taxon>
        <taxon>Pseudomonadota</taxon>
        <taxon>Alphaproteobacteria</taxon>
        <taxon>Hyphomicrobiales</taxon>
        <taxon>Aurantimonadaceae</taxon>
        <taxon>Fulvimarina</taxon>
    </lineage>
</organism>